<accession>A0A0A9H147</accession>
<evidence type="ECO:0000313" key="1">
    <source>
        <dbReference type="EMBL" id="JAE30497.1"/>
    </source>
</evidence>
<name>A0A0A9H147_ARUDO</name>
<dbReference type="EMBL" id="GBRH01167399">
    <property type="protein sequence ID" value="JAE30497.1"/>
    <property type="molecule type" value="Transcribed_RNA"/>
</dbReference>
<reference evidence="1" key="1">
    <citation type="submission" date="2014-09" db="EMBL/GenBank/DDBJ databases">
        <authorList>
            <person name="Magalhaes I.L.F."/>
            <person name="Oliveira U."/>
            <person name="Santos F.R."/>
            <person name="Vidigal T.H.D.A."/>
            <person name="Brescovit A.D."/>
            <person name="Santos A.J."/>
        </authorList>
    </citation>
    <scope>NUCLEOTIDE SEQUENCE</scope>
    <source>
        <tissue evidence="1">Shoot tissue taken approximately 20 cm above the soil surface</tissue>
    </source>
</reference>
<protein>
    <submittedName>
        <fullName evidence="1">Uncharacterized protein</fullName>
    </submittedName>
</protein>
<proteinExistence type="predicted"/>
<dbReference type="AlphaFoldDB" id="A0A0A9H147"/>
<sequence>MQLGYGFSKYKYYCKPEKYNLVCTIEEMGFNHTAASGSST</sequence>
<organism evidence="1">
    <name type="scientific">Arundo donax</name>
    <name type="common">Giant reed</name>
    <name type="synonym">Donax arundinaceus</name>
    <dbReference type="NCBI Taxonomy" id="35708"/>
    <lineage>
        <taxon>Eukaryota</taxon>
        <taxon>Viridiplantae</taxon>
        <taxon>Streptophyta</taxon>
        <taxon>Embryophyta</taxon>
        <taxon>Tracheophyta</taxon>
        <taxon>Spermatophyta</taxon>
        <taxon>Magnoliopsida</taxon>
        <taxon>Liliopsida</taxon>
        <taxon>Poales</taxon>
        <taxon>Poaceae</taxon>
        <taxon>PACMAD clade</taxon>
        <taxon>Arundinoideae</taxon>
        <taxon>Arundineae</taxon>
        <taxon>Arundo</taxon>
    </lineage>
</organism>
<reference evidence="1" key="2">
    <citation type="journal article" date="2015" name="Data Brief">
        <title>Shoot transcriptome of the giant reed, Arundo donax.</title>
        <authorList>
            <person name="Barrero R.A."/>
            <person name="Guerrero F.D."/>
            <person name="Moolhuijzen P."/>
            <person name="Goolsby J.A."/>
            <person name="Tidwell J."/>
            <person name="Bellgard S.E."/>
            <person name="Bellgard M.I."/>
        </authorList>
    </citation>
    <scope>NUCLEOTIDE SEQUENCE</scope>
    <source>
        <tissue evidence="1">Shoot tissue taken approximately 20 cm above the soil surface</tissue>
    </source>
</reference>